<dbReference type="EMBL" id="KV005045">
    <property type="protein sequence ID" value="KZV34524.1"/>
    <property type="molecule type" value="Genomic_DNA"/>
</dbReference>
<sequence length="131" mass="14922">MVSEESNNKWTDSDSDESTFNSSSIDSEEEEVHCLMADDNDEPFDFYNTEFIHEDLVLALNEMIVQLKYIIEAFGPVYQLTPGHLTSLHQLPPGCSNLRMLHNLSVLCLTALVFLFAQYFLFALHLLVLCS</sequence>
<protein>
    <submittedName>
        <fullName evidence="3">Uncharacterized protein</fullName>
    </submittedName>
</protein>
<reference evidence="3 4" key="1">
    <citation type="journal article" date="2015" name="Proc. Natl. Acad. Sci. U.S.A.">
        <title>The resurrection genome of Boea hygrometrica: A blueprint for survival of dehydration.</title>
        <authorList>
            <person name="Xiao L."/>
            <person name="Yang G."/>
            <person name="Zhang L."/>
            <person name="Yang X."/>
            <person name="Zhao S."/>
            <person name="Ji Z."/>
            <person name="Zhou Q."/>
            <person name="Hu M."/>
            <person name="Wang Y."/>
            <person name="Chen M."/>
            <person name="Xu Y."/>
            <person name="Jin H."/>
            <person name="Xiao X."/>
            <person name="Hu G."/>
            <person name="Bao F."/>
            <person name="Hu Y."/>
            <person name="Wan P."/>
            <person name="Li L."/>
            <person name="Deng X."/>
            <person name="Kuang T."/>
            <person name="Xiang C."/>
            <person name="Zhu J.K."/>
            <person name="Oliver M.J."/>
            <person name="He Y."/>
        </authorList>
    </citation>
    <scope>NUCLEOTIDE SEQUENCE [LARGE SCALE GENOMIC DNA]</scope>
    <source>
        <strain evidence="4">cv. XS01</strain>
    </source>
</reference>
<feature type="compositionally biased region" description="Polar residues" evidence="1">
    <location>
        <begin position="1"/>
        <end position="10"/>
    </location>
</feature>
<feature type="region of interest" description="Disordered" evidence="1">
    <location>
        <begin position="1"/>
        <end position="31"/>
    </location>
</feature>
<dbReference type="AlphaFoldDB" id="A0A2Z7BJC4"/>
<keyword evidence="2" id="KW-0812">Transmembrane</keyword>
<gene>
    <name evidence="3" type="ORF">F511_21761</name>
</gene>
<evidence type="ECO:0000313" key="3">
    <source>
        <dbReference type="EMBL" id="KZV34524.1"/>
    </source>
</evidence>
<proteinExistence type="predicted"/>
<evidence type="ECO:0000256" key="1">
    <source>
        <dbReference type="SAM" id="MobiDB-lite"/>
    </source>
</evidence>
<keyword evidence="4" id="KW-1185">Reference proteome</keyword>
<keyword evidence="2" id="KW-0472">Membrane</keyword>
<keyword evidence="2" id="KW-1133">Transmembrane helix</keyword>
<name>A0A2Z7BJC4_9LAMI</name>
<organism evidence="3 4">
    <name type="scientific">Dorcoceras hygrometricum</name>
    <dbReference type="NCBI Taxonomy" id="472368"/>
    <lineage>
        <taxon>Eukaryota</taxon>
        <taxon>Viridiplantae</taxon>
        <taxon>Streptophyta</taxon>
        <taxon>Embryophyta</taxon>
        <taxon>Tracheophyta</taxon>
        <taxon>Spermatophyta</taxon>
        <taxon>Magnoliopsida</taxon>
        <taxon>eudicotyledons</taxon>
        <taxon>Gunneridae</taxon>
        <taxon>Pentapetalae</taxon>
        <taxon>asterids</taxon>
        <taxon>lamiids</taxon>
        <taxon>Lamiales</taxon>
        <taxon>Gesneriaceae</taxon>
        <taxon>Didymocarpoideae</taxon>
        <taxon>Trichosporeae</taxon>
        <taxon>Loxocarpinae</taxon>
        <taxon>Dorcoceras</taxon>
    </lineage>
</organism>
<evidence type="ECO:0000256" key="2">
    <source>
        <dbReference type="SAM" id="Phobius"/>
    </source>
</evidence>
<evidence type="ECO:0000313" key="4">
    <source>
        <dbReference type="Proteomes" id="UP000250235"/>
    </source>
</evidence>
<accession>A0A2Z7BJC4</accession>
<feature type="transmembrane region" description="Helical" evidence="2">
    <location>
        <begin position="106"/>
        <end position="128"/>
    </location>
</feature>
<dbReference type="Proteomes" id="UP000250235">
    <property type="component" value="Unassembled WGS sequence"/>
</dbReference>